<dbReference type="CDD" id="cd04301">
    <property type="entry name" value="NAT_SF"/>
    <property type="match status" value="1"/>
</dbReference>
<evidence type="ECO:0000313" key="5">
    <source>
        <dbReference type="Proteomes" id="UP001262754"/>
    </source>
</evidence>
<dbReference type="InterPro" id="IPR050832">
    <property type="entry name" value="Bact_Acetyltransf"/>
</dbReference>
<dbReference type="Gene3D" id="3.40.630.30">
    <property type="match status" value="1"/>
</dbReference>
<dbReference type="EMBL" id="JAVDRL010000006">
    <property type="protein sequence ID" value="MDR6531679.1"/>
    <property type="molecule type" value="Genomic_DNA"/>
</dbReference>
<reference evidence="4 5" key="1">
    <citation type="submission" date="2023-07" db="EMBL/GenBank/DDBJ databases">
        <title>Sorghum-associated microbial communities from plants grown in Nebraska, USA.</title>
        <authorList>
            <person name="Schachtman D."/>
        </authorList>
    </citation>
    <scope>NUCLEOTIDE SEQUENCE [LARGE SCALE GENOMIC DNA]</scope>
    <source>
        <strain evidence="4 5">DS2154</strain>
    </source>
</reference>
<keyword evidence="5" id="KW-1185">Reference proteome</keyword>
<dbReference type="RefSeq" id="WP_163229721.1">
    <property type="nucleotide sequence ID" value="NZ_BMLD01000012.1"/>
</dbReference>
<dbReference type="Proteomes" id="UP001262754">
    <property type="component" value="Unassembled WGS sequence"/>
</dbReference>
<proteinExistence type="predicted"/>
<evidence type="ECO:0000313" key="4">
    <source>
        <dbReference type="EMBL" id="MDR6531679.1"/>
    </source>
</evidence>
<accession>A0ABU1MZT9</accession>
<dbReference type="PROSITE" id="PS51186">
    <property type="entry name" value="GNAT"/>
    <property type="match status" value="1"/>
</dbReference>
<evidence type="ECO:0000259" key="3">
    <source>
        <dbReference type="PROSITE" id="PS51186"/>
    </source>
</evidence>
<evidence type="ECO:0000256" key="1">
    <source>
        <dbReference type="ARBA" id="ARBA00022679"/>
    </source>
</evidence>
<keyword evidence="1" id="KW-0808">Transferase</keyword>
<dbReference type="InterPro" id="IPR016181">
    <property type="entry name" value="Acyl_CoA_acyltransferase"/>
</dbReference>
<dbReference type="SUPFAM" id="SSF55729">
    <property type="entry name" value="Acyl-CoA N-acyltransferases (Nat)"/>
    <property type="match status" value="1"/>
</dbReference>
<gene>
    <name evidence="4" type="ORF">J2800_002426</name>
</gene>
<sequence>MTATLRRATIDDADTVSSLGARTFSETFAHLYPAQDLETFLAYAYGLERTRNDLADPAKAAWLLEDDGEAIGYALAGPCGLPHPDAWPEHGELYRIYVLKSHQGGGRGSVLLNAALDWLEQDGPRPLWIGVWSENFGAQKLYGRLGFQKVGEYHFPVGETKDLEFILRRG</sequence>
<evidence type="ECO:0000256" key="2">
    <source>
        <dbReference type="ARBA" id="ARBA00023315"/>
    </source>
</evidence>
<comment type="caution">
    <text evidence="4">The sequence shown here is derived from an EMBL/GenBank/DDBJ whole genome shotgun (WGS) entry which is preliminary data.</text>
</comment>
<protein>
    <submittedName>
        <fullName evidence="4">Ribosomal protein S18 acetylase RimI-like enzyme</fullName>
    </submittedName>
</protein>
<keyword evidence="2" id="KW-0012">Acyltransferase</keyword>
<dbReference type="InterPro" id="IPR000182">
    <property type="entry name" value="GNAT_dom"/>
</dbReference>
<organism evidence="4 5">
    <name type="scientific">Caulobacter rhizosphaerae</name>
    <dbReference type="NCBI Taxonomy" id="2010972"/>
    <lineage>
        <taxon>Bacteria</taxon>
        <taxon>Pseudomonadati</taxon>
        <taxon>Pseudomonadota</taxon>
        <taxon>Alphaproteobacteria</taxon>
        <taxon>Caulobacterales</taxon>
        <taxon>Caulobacteraceae</taxon>
        <taxon>Caulobacter</taxon>
    </lineage>
</organism>
<feature type="domain" description="N-acetyltransferase" evidence="3">
    <location>
        <begin position="3"/>
        <end position="170"/>
    </location>
</feature>
<dbReference type="Pfam" id="PF00583">
    <property type="entry name" value="Acetyltransf_1"/>
    <property type="match status" value="1"/>
</dbReference>
<dbReference type="PANTHER" id="PTHR43877">
    <property type="entry name" value="AMINOALKYLPHOSPHONATE N-ACETYLTRANSFERASE-RELATED-RELATED"/>
    <property type="match status" value="1"/>
</dbReference>
<name>A0ABU1MZT9_9CAUL</name>